<feature type="compositionally biased region" description="Polar residues" evidence="1">
    <location>
        <begin position="30"/>
        <end position="52"/>
    </location>
</feature>
<feature type="compositionally biased region" description="Polar residues" evidence="1">
    <location>
        <begin position="122"/>
        <end position="136"/>
    </location>
</feature>
<name>A0A1I8BVL5_MELHA</name>
<dbReference type="Proteomes" id="UP000095281">
    <property type="component" value="Unplaced"/>
</dbReference>
<protein>
    <submittedName>
        <fullName evidence="3">Extensin-like</fullName>
    </submittedName>
</protein>
<feature type="compositionally biased region" description="Polar residues" evidence="1">
    <location>
        <begin position="228"/>
        <end position="237"/>
    </location>
</feature>
<proteinExistence type="predicted"/>
<feature type="region of interest" description="Disordered" evidence="1">
    <location>
        <begin position="24"/>
        <end position="237"/>
    </location>
</feature>
<feature type="compositionally biased region" description="Basic and acidic residues" evidence="1">
    <location>
        <begin position="93"/>
        <end position="106"/>
    </location>
</feature>
<evidence type="ECO:0000313" key="2">
    <source>
        <dbReference type="Proteomes" id="UP000095281"/>
    </source>
</evidence>
<sequence length="293" mass="33296">MLPRRSRSKTPGIAKEGLYVQTFKPLPPMNSKQRINMLKNKTTVNAFHSSQDAGVAGKEINTPPPTHANQSSTPQTSRPAVVQHSNNGGRQHQPRDPRRHDPRLQHQPENNRTPVRSVPKPQASQTAPNLNSSKNTGRTRKFEPSPSPPPKRQQRLSPTPVRPSPSPPPKRQYREEQQRPPPTPRQATVVRQRVMPPSPPPQRQQEQRLPPTPRNVVRSQDVHHHRSSTPQVVQNNDGNLSNFFQTISEQNDFIREIENHYRVVVPEKMKLIKEVSEALTRFGEAVKTRIDEA</sequence>
<reference evidence="3" key="1">
    <citation type="submission" date="2016-11" db="UniProtKB">
        <authorList>
            <consortium name="WormBaseParasite"/>
        </authorList>
    </citation>
    <scope>IDENTIFICATION</scope>
</reference>
<dbReference type="WBParaSite" id="MhA1_Contig627.frz3.gene2">
    <property type="protein sequence ID" value="MhA1_Contig627.frz3.gene2"/>
    <property type="gene ID" value="MhA1_Contig627.frz3.gene2"/>
</dbReference>
<organism evidence="2 3">
    <name type="scientific">Meloidogyne hapla</name>
    <name type="common">Root-knot nematode worm</name>
    <dbReference type="NCBI Taxonomy" id="6305"/>
    <lineage>
        <taxon>Eukaryota</taxon>
        <taxon>Metazoa</taxon>
        <taxon>Ecdysozoa</taxon>
        <taxon>Nematoda</taxon>
        <taxon>Chromadorea</taxon>
        <taxon>Rhabditida</taxon>
        <taxon>Tylenchina</taxon>
        <taxon>Tylenchomorpha</taxon>
        <taxon>Tylenchoidea</taxon>
        <taxon>Meloidogynidae</taxon>
        <taxon>Meloidogyninae</taxon>
        <taxon>Meloidogyne</taxon>
    </lineage>
</organism>
<evidence type="ECO:0000256" key="1">
    <source>
        <dbReference type="SAM" id="MobiDB-lite"/>
    </source>
</evidence>
<feature type="compositionally biased region" description="Pro residues" evidence="1">
    <location>
        <begin position="160"/>
        <end position="170"/>
    </location>
</feature>
<dbReference type="OMA" id="TFWFASI"/>
<keyword evidence="2" id="KW-1185">Reference proteome</keyword>
<feature type="compositionally biased region" description="Polar residues" evidence="1">
    <location>
        <begin position="67"/>
        <end position="89"/>
    </location>
</feature>
<accession>A0A1I8BVL5</accession>
<dbReference type="AlphaFoldDB" id="A0A1I8BVL5"/>
<evidence type="ECO:0000313" key="3">
    <source>
        <dbReference type="WBParaSite" id="MhA1_Contig627.frz3.gene2"/>
    </source>
</evidence>